<dbReference type="Proteomes" id="UP000824125">
    <property type="component" value="Unassembled WGS sequence"/>
</dbReference>
<keyword evidence="1" id="KW-0812">Transmembrane</keyword>
<evidence type="ECO:0000256" key="1">
    <source>
        <dbReference type="SAM" id="Phobius"/>
    </source>
</evidence>
<proteinExistence type="predicted"/>
<reference evidence="2" key="1">
    <citation type="submission" date="2020-10" db="EMBL/GenBank/DDBJ databases">
        <authorList>
            <person name="Gilroy R."/>
        </authorList>
    </citation>
    <scope>NUCLEOTIDE SEQUENCE</scope>
    <source>
        <strain evidence="2">CHK176-6737</strain>
    </source>
</reference>
<name>A0A9D1MVN5_9FIRM</name>
<gene>
    <name evidence="2" type="ORF">IAD23_06375</name>
</gene>
<accession>A0A9D1MVN5</accession>
<protein>
    <submittedName>
        <fullName evidence="2">Uncharacterized protein</fullName>
    </submittedName>
</protein>
<dbReference type="AlphaFoldDB" id="A0A9D1MVN5"/>
<comment type="caution">
    <text evidence="2">The sequence shown here is derived from an EMBL/GenBank/DDBJ whole genome shotgun (WGS) entry which is preliminary data.</text>
</comment>
<keyword evidence="1" id="KW-0472">Membrane</keyword>
<evidence type="ECO:0000313" key="3">
    <source>
        <dbReference type="Proteomes" id="UP000824125"/>
    </source>
</evidence>
<dbReference type="EMBL" id="DVNM01000034">
    <property type="protein sequence ID" value="HIU69565.1"/>
    <property type="molecule type" value="Genomic_DNA"/>
</dbReference>
<keyword evidence="1" id="KW-1133">Transmembrane helix</keyword>
<dbReference type="PROSITE" id="PS51257">
    <property type="entry name" value="PROKAR_LIPOPROTEIN"/>
    <property type="match status" value="1"/>
</dbReference>
<organism evidence="2 3">
    <name type="scientific">Candidatus Scybalenecus merdavium</name>
    <dbReference type="NCBI Taxonomy" id="2840939"/>
    <lineage>
        <taxon>Bacteria</taxon>
        <taxon>Bacillati</taxon>
        <taxon>Bacillota</taxon>
        <taxon>Clostridia</taxon>
        <taxon>Eubacteriales</taxon>
        <taxon>Oscillospiraceae</taxon>
        <taxon>Oscillospiraceae incertae sedis</taxon>
        <taxon>Candidatus Scybalenecus</taxon>
    </lineage>
</organism>
<reference evidence="2" key="2">
    <citation type="journal article" date="2021" name="PeerJ">
        <title>Extensive microbial diversity within the chicken gut microbiome revealed by metagenomics and culture.</title>
        <authorList>
            <person name="Gilroy R."/>
            <person name="Ravi A."/>
            <person name="Getino M."/>
            <person name="Pursley I."/>
            <person name="Horton D.L."/>
            <person name="Alikhan N.F."/>
            <person name="Baker D."/>
            <person name="Gharbi K."/>
            <person name="Hall N."/>
            <person name="Watson M."/>
            <person name="Adriaenssens E.M."/>
            <person name="Foster-Nyarko E."/>
            <person name="Jarju S."/>
            <person name="Secka A."/>
            <person name="Antonio M."/>
            <person name="Oren A."/>
            <person name="Chaudhuri R.R."/>
            <person name="La Ragione R."/>
            <person name="Hildebrand F."/>
            <person name="Pallen M.J."/>
        </authorList>
    </citation>
    <scope>NUCLEOTIDE SEQUENCE</scope>
    <source>
        <strain evidence="2">CHK176-6737</strain>
    </source>
</reference>
<sequence>MKHLNPYFLFLGTAGCLLPAAGLGLCFFAAAKNLLLGAVLGAVGLVCLVLLAVLHRRWCRPAAAARR</sequence>
<evidence type="ECO:0000313" key="2">
    <source>
        <dbReference type="EMBL" id="HIU69565.1"/>
    </source>
</evidence>
<feature type="transmembrane region" description="Helical" evidence="1">
    <location>
        <begin position="34"/>
        <end position="54"/>
    </location>
</feature>